<dbReference type="Proteomes" id="UP001163046">
    <property type="component" value="Unassembled WGS sequence"/>
</dbReference>
<feature type="coiled-coil region" evidence="1">
    <location>
        <begin position="19"/>
        <end position="96"/>
    </location>
</feature>
<accession>A0A9W9Z920</accession>
<reference evidence="3" key="1">
    <citation type="submission" date="2023-01" db="EMBL/GenBank/DDBJ databases">
        <title>Genome assembly of the deep-sea coral Lophelia pertusa.</title>
        <authorList>
            <person name="Herrera S."/>
            <person name="Cordes E."/>
        </authorList>
    </citation>
    <scope>NUCLEOTIDE SEQUENCE</scope>
    <source>
        <strain evidence="3">USNM1676648</strain>
        <tissue evidence="3">Polyp</tissue>
    </source>
</reference>
<dbReference type="SMART" id="SM01025">
    <property type="entry name" value="BEN"/>
    <property type="match status" value="1"/>
</dbReference>
<evidence type="ECO:0000259" key="2">
    <source>
        <dbReference type="SMART" id="SM01025"/>
    </source>
</evidence>
<dbReference type="AlphaFoldDB" id="A0A9W9Z920"/>
<comment type="caution">
    <text evidence="3">The sequence shown here is derived from an EMBL/GenBank/DDBJ whole genome shotgun (WGS) entry which is preliminary data.</text>
</comment>
<organism evidence="3 4">
    <name type="scientific">Desmophyllum pertusum</name>
    <dbReference type="NCBI Taxonomy" id="174260"/>
    <lineage>
        <taxon>Eukaryota</taxon>
        <taxon>Metazoa</taxon>
        <taxon>Cnidaria</taxon>
        <taxon>Anthozoa</taxon>
        <taxon>Hexacorallia</taxon>
        <taxon>Scleractinia</taxon>
        <taxon>Caryophylliina</taxon>
        <taxon>Caryophylliidae</taxon>
        <taxon>Desmophyllum</taxon>
    </lineage>
</organism>
<proteinExistence type="predicted"/>
<dbReference type="GO" id="GO:0003677">
    <property type="term" value="F:DNA binding"/>
    <property type="evidence" value="ECO:0007669"/>
    <property type="project" value="InterPro"/>
</dbReference>
<evidence type="ECO:0000313" key="4">
    <source>
        <dbReference type="Proteomes" id="UP001163046"/>
    </source>
</evidence>
<dbReference type="EMBL" id="MU826382">
    <property type="protein sequence ID" value="KAJ7377181.1"/>
    <property type="molecule type" value="Genomic_DNA"/>
</dbReference>
<keyword evidence="1" id="KW-0175">Coiled coil</keyword>
<dbReference type="InterPro" id="IPR018379">
    <property type="entry name" value="BEN_domain"/>
</dbReference>
<keyword evidence="4" id="KW-1185">Reference proteome</keyword>
<sequence length="294" mass="32593">MENSVATQTVTASSKIEVVNQLKNQLEEKTKTCESLNKKVKDLQEANQLAAERHLLVSENLCKMVEKVEEAIISMEDKMAATLERIEKRLDRLEAVSTNPAPILCELSSTNASPDNTRSAGENMAIDESAVDLTTIDFETLSRLHDVISPISPVINPISPVISPIRSPAPVLHSSGSVTDELIQSCVTPRKVAKVHETLQGERERHRCAIKLLPSFFTKEELAMGNMEGNFGKDALHRTKLNSLKVLLFTKFPIGPEQEESKSWKVVKGKINAKCRANRFVHLSRETVVNSRSA</sequence>
<protein>
    <recommendedName>
        <fullName evidence="2">BEN domain-containing protein</fullName>
    </recommendedName>
</protein>
<dbReference type="OrthoDB" id="5987135at2759"/>
<evidence type="ECO:0000256" key="1">
    <source>
        <dbReference type="SAM" id="Coils"/>
    </source>
</evidence>
<evidence type="ECO:0000313" key="3">
    <source>
        <dbReference type="EMBL" id="KAJ7377181.1"/>
    </source>
</evidence>
<feature type="domain" description="BEN" evidence="2">
    <location>
        <begin position="206"/>
        <end position="282"/>
    </location>
</feature>
<name>A0A9W9Z920_9CNID</name>
<gene>
    <name evidence="3" type="ORF">OS493_030381</name>
</gene>